<gene>
    <name evidence="2" type="primary">KAFR0E03110</name>
    <name evidence="2" type="ORF">KAFR_0E03110</name>
</gene>
<dbReference type="Proteomes" id="UP000005220">
    <property type="component" value="Chromosome 5"/>
</dbReference>
<dbReference type="RefSeq" id="XP_003957598.1">
    <property type="nucleotide sequence ID" value="XM_003957549.1"/>
</dbReference>
<dbReference type="InterPro" id="IPR000073">
    <property type="entry name" value="AB_hydrolase_1"/>
</dbReference>
<dbReference type="GO" id="GO:0005811">
    <property type="term" value="C:lipid droplet"/>
    <property type="evidence" value="ECO:0007669"/>
    <property type="project" value="EnsemblFungi"/>
</dbReference>
<reference evidence="2 3" key="1">
    <citation type="journal article" date="2011" name="Proc. Natl. Acad. Sci. U.S.A.">
        <title>Evolutionary erosion of yeast sex chromosomes by mating-type switching accidents.</title>
        <authorList>
            <person name="Gordon J.L."/>
            <person name="Armisen D."/>
            <person name="Proux-Wera E."/>
            <person name="Oheigeartaigh S.S."/>
            <person name="Byrne K.P."/>
            <person name="Wolfe K.H."/>
        </authorList>
    </citation>
    <scope>NUCLEOTIDE SEQUENCE [LARGE SCALE GENOMIC DNA]</scope>
    <source>
        <strain evidence="3">ATCC 22294 / BCRC 22015 / CBS 2517 / CECT 1963 / NBRC 1671 / NRRL Y-8276</strain>
    </source>
</reference>
<evidence type="ECO:0000259" key="1">
    <source>
        <dbReference type="Pfam" id="PF00561"/>
    </source>
</evidence>
<protein>
    <recommendedName>
        <fullName evidence="1">AB hydrolase-1 domain-containing protein</fullName>
    </recommendedName>
</protein>
<dbReference type="PANTHER" id="PTHR43798:SF5">
    <property type="entry name" value="MONOACYLGLYCEROL LIPASE ABHD6"/>
    <property type="match status" value="1"/>
</dbReference>
<dbReference type="OrthoDB" id="428974at2759"/>
<accession>H2AVR3</accession>
<keyword evidence="3" id="KW-1185">Reference proteome</keyword>
<dbReference type="GO" id="GO:0046464">
    <property type="term" value="P:acylglycerol catabolic process"/>
    <property type="evidence" value="ECO:0007669"/>
    <property type="project" value="TreeGrafter"/>
</dbReference>
<feature type="domain" description="AB hydrolase-1" evidence="1">
    <location>
        <begin position="82"/>
        <end position="342"/>
    </location>
</feature>
<dbReference type="FunCoup" id="H2AVR3">
    <property type="interactions" value="30"/>
</dbReference>
<dbReference type="InParanoid" id="H2AVR3"/>
<sequence>MDRQELVENACDLEGQPLSGRSIHDIVQSYAGCTQLATVISVPNASEDFKTKFISKHEKYIDVNGIKVRVCHNVDRIDSDSLFLCIPGLGGNLEQFEPLVRLIDASNKNFLAIDLPGFGKSEDYSNYSMTHIATLIDQMLETVIGTAPDNYKINVMGHSMGTHLALHFYELFNKKYTVEKLILVSPPKPQIDQLAKNRTFIQFGLRTLFKLPWVFDFYRVWLDQSKGLQSSGIKQYFHNTNENENEILCYRKLWQFHNNIQIKSKSLIGYLLGWEAINWEAIRNVLRKEGNKTSIFVFCGENDLVTSLKDGEAIVQMFESVKTSTTFVRIPECSHNICFDQPEKFCGLFLDKVLKM</sequence>
<dbReference type="HOGENOM" id="CLU_068926_0_0_1"/>
<proteinExistence type="predicted"/>
<dbReference type="STRING" id="1071382.H2AVR3"/>
<dbReference type="GO" id="GO:0016020">
    <property type="term" value="C:membrane"/>
    <property type="evidence" value="ECO:0007669"/>
    <property type="project" value="TreeGrafter"/>
</dbReference>
<dbReference type="AlphaFoldDB" id="H2AVR3"/>
<organism evidence="2 3">
    <name type="scientific">Kazachstania africana (strain ATCC 22294 / BCRC 22015 / CBS 2517 / CECT 1963 / NBRC 1671 / NRRL Y-8276)</name>
    <name type="common">Yeast</name>
    <name type="synonym">Kluyveromyces africanus</name>
    <dbReference type="NCBI Taxonomy" id="1071382"/>
    <lineage>
        <taxon>Eukaryota</taxon>
        <taxon>Fungi</taxon>
        <taxon>Dikarya</taxon>
        <taxon>Ascomycota</taxon>
        <taxon>Saccharomycotina</taxon>
        <taxon>Saccharomycetes</taxon>
        <taxon>Saccharomycetales</taxon>
        <taxon>Saccharomycetaceae</taxon>
        <taxon>Kazachstania</taxon>
    </lineage>
</organism>
<dbReference type="InterPro" id="IPR050266">
    <property type="entry name" value="AB_hydrolase_sf"/>
</dbReference>
<dbReference type="GO" id="GO:0004806">
    <property type="term" value="F:triacylglycerol lipase activity"/>
    <property type="evidence" value="ECO:0007669"/>
    <property type="project" value="EnsemblFungi"/>
</dbReference>
<dbReference type="GeneID" id="13883200"/>
<dbReference type="eggNOG" id="ENOG502QVGS">
    <property type="taxonomic scope" value="Eukaryota"/>
</dbReference>
<dbReference type="GO" id="GO:0047372">
    <property type="term" value="F:monoacylglycerol lipase activity"/>
    <property type="evidence" value="ECO:0007669"/>
    <property type="project" value="TreeGrafter"/>
</dbReference>
<dbReference type="SUPFAM" id="SSF53474">
    <property type="entry name" value="alpha/beta-Hydrolases"/>
    <property type="match status" value="1"/>
</dbReference>
<evidence type="ECO:0000313" key="2">
    <source>
        <dbReference type="EMBL" id="CCF58463.1"/>
    </source>
</evidence>
<dbReference type="GO" id="GO:0055088">
    <property type="term" value="P:lipid homeostasis"/>
    <property type="evidence" value="ECO:0007669"/>
    <property type="project" value="EnsemblFungi"/>
</dbReference>
<dbReference type="Gene3D" id="3.40.50.1820">
    <property type="entry name" value="alpha/beta hydrolase"/>
    <property type="match status" value="1"/>
</dbReference>
<dbReference type="InterPro" id="IPR029058">
    <property type="entry name" value="AB_hydrolase_fold"/>
</dbReference>
<dbReference type="PANTHER" id="PTHR43798">
    <property type="entry name" value="MONOACYLGLYCEROL LIPASE"/>
    <property type="match status" value="1"/>
</dbReference>
<dbReference type="KEGG" id="kaf:KAFR_0E03110"/>
<name>H2AVR3_KAZAF</name>
<evidence type="ECO:0000313" key="3">
    <source>
        <dbReference type="Proteomes" id="UP000005220"/>
    </source>
</evidence>
<dbReference type="Pfam" id="PF00561">
    <property type="entry name" value="Abhydrolase_1"/>
    <property type="match status" value="1"/>
</dbReference>
<dbReference type="EMBL" id="HE650825">
    <property type="protein sequence ID" value="CCF58463.1"/>
    <property type="molecule type" value="Genomic_DNA"/>
</dbReference>